<proteinExistence type="inferred from homology"/>
<evidence type="ECO:0000256" key="8">
    <source>
        <dbReference type="ARBA" id="ARBA00022723"/>
    </source>
</evidence>
<keyword evidence="14" id="KW-0560">Oxidoreductase</keyword>
<dbReference type="GO" id="GO:0016682">
    <property type="term" value="F:oxidoreductase activity, acting on diphenols and related substances as donors, oxygen as acceptor"/>
    <property type="evidence" value="ECO:0007669"/>
    <property type="project" value="TreeGrafter"/>
</dbReference>
<feature type="transmembrane region" description="Helical" evidence="13">
    <location>
        <begin position="135"/>
        <end position="156"/>
    </location>
</feature>
<keyword evidence="9 13" id="KW-0249">Electron transport</keyword>
<organism evidence="14 15">
    <name type="scientific">Fermentimonas caenicola</name>
    <dbReference type="NCBI Taxonomy" id="1562970"/>
    <lineage>
        <taxon>Bacteria</taxon>
        <taxon>Pseudomonadati</taxon>
        <taxon>Bacteroidota</taxon>
        <taxon>Bacteroidia</taxon>
        <taxon>Bacteroidales</taxon>
        <taxon>Dysgonomonadaceae</taxon>
        <taxon>Fermentimonas</taxon>
    </lineage>
</organism>
<dbReference type="EC" id="1.10.3.-" evidence="14"/>
<keyword evidence="10 13" id="KW-1133">Transmembrane helix</keyword>
<keyword evidence="3 13" id="KW-0813">Transport</keyword>
<keyword evidence="6 13" id="KW-0349">Heme</keyword>
<dbReference type="Pfam" id="PF01654">
    <property type="entry name" value="Cyt_bd_oxida_I"/>
    <property type="match status" value="1"/>
</dbReference>
<dbReference type="EMBL" id="LN515532">
    <property type="protein sequence ID" value="CEA15807.1"/>
    <property type="molecule type" value="Genomic_DNA"/>
</dbReference>
<evidence type="ECO:0000256" key="9">
    <source>
        <dbReference type="ARBA" id="ARBA00022982"/>
    </source>
</evidence>
<feature type="transmembrane region" description="Helical" evidence="13">
    <location>
        <begin position="225"/>
        <end position="243"/>
    </location>
</feature>
<dbReference type="InterPro" id="IPR002585">
    <property type="entry name" value="Cyt-d_ubiquinol_oxidase_su_1"/>
</dbReference>
<keyword evidence="5" id="KW-0997">Cell inner membrane</keyword>
<dbReference type="STRING" id="1562970.ING2E5B_1054"/>
<dbReference type="GO" id="GO:0019646">
    <property type="term" value="P:aerobic electron transport chain"/>
    <property type="evidence" value="ECO:0007669"/>
    <property type="project" value="InterPro"/>
</dbReference>
<dbReference type="AlphaFoldDB" id="A0A098C1J4"/>
<feature type="transmembrane region" description="Helical" evidence="13">
    <location>
        <begin position="102"/>
        <end position="123"/>
    </location>
</feature>
<dbReference type="GO" id="GO:0070069">
    <property type="term" value="C:cytochrome complex"/>
    <property type="evidence" value="ECO:0007669"/>
    <property type="project" value="UniProtKB-UniRule"/>
</dbReference>
<name>A0A098C1J4_9BACT</name>
<dbReference type="PANTHER" id="PTHR30365">
    <property type="entry name" value="CYTOCHROME D UBIQUINOL OXIDASE"/>
    <property type="match status" value="1"/>
</dbReference>
<keyword evidence="11 13" id="KW-0408">Iron</keyword>
<dbReference type="GO" id="GO:0009055">
    <property type="term" value="F:electron transfer activity"/>
    <property type="evidence" value="ECO:0007669"/>
    <property type="project" value="UniProtKB-UniRule"/>
</dbReference>
<evidence type="ECO:0000256" key="7">
    <source>
        <dbReference type="ARBA" id="ARBA00022692"/>
    </source>
</evidence>
<dbReference type="PATRIC" id="fig|1562970.3.peg.1042"/>
<evidence type="ECO:0000256" key="10">
    <source>
        <dbReference type="ARBA" id="ARBA00022989"/>
    </source>
</evidence>
<feature type="transmembrane region" description="Helical" evidence="13">
    <location>
        <begin position="448"/>
        <end position="470"/>
    </location>
</feature>
<dbReference type="GO" id="GO:0005886">
    <property type="term" value="C:plasma membrane"/>
    <property type="evidence" value="ECO:0007669"/>
    <property type="project" value="UniProtKB-SubCell"/>
</dbReference>
<accession>A0A098C1J4</accession>
<keyword evidence="15" id="KW-1185">Reference proteome</keyword>
<feature type="transmembrane region" description="Helical" evidence="13">
    <location>
        <begin position="490"/>
        <end position="514"/>
    </location>
</feature>
<evidence type="ECO:0000256" key="5">
    <source>
        <dbReference type="ARBA" id="ARBA00022519"/>
    </source>
</evidence>
<reference evidence="14 15" key="1">
    <citation type="submission" date="2014-08" db="EMBL/GenBank/DDBJ databases">
        <authorList>
            <person name="Wibberg D."/>
        </authorList>
    </citation>
    <scope>NUCLEOTIDE SEQUENCE [LARGE SCALE GENOMIC DNA]</scope>
    <source>
        <strain evidence="15">ING2-E5B</strain>
    </source>
</reference>
<evidence type="ECO:0000256" key="1">
    <source>
        <dbReference type="ARBA" id="ARBA00004429"/>
    </source>
</evidence>
<dbReference type="GO" id="GO:0046872">
    <property type="term" value="F:metal ion binding"/>
    <property type="evidence" value="ECO:0007669"/>
    <property type="project" value="UniProtKB-UniRule"/>
</dbReference>
<keyword evidence="4 13" id="KW-1003">Cell membrane</keyword>
<evidence type="ECO:0000256" key="2">
    <source>
        <dbReference type="ARBA" id="ARBA00009819"/>
    </source>
</evidence>
<keyword evidence="7 13" id="KW-0812">Transmembrane</keyword>
<evidence type="ECO:0000256" key="13">
    <source>
        <dbReference type="PIRNR" id="PIRNR006446"/>
    </source>
</evidence>
<dbReference type="KEGG" id="pbt:ING2E5B_1054"/>
<dbReference type="HOGENOM" id="CLU_030555_3_1_10"/>
<dbReference type="OrthoDB" id="9807042at2"/>
<sequence>MDFLLNAATVNWSRGQFALTAMYHWIFVPLTIGLALIMAIMESIYVRTGDEKWKNISRFWQKIFGINFAIGIATGIILEFQFGTNWSNYSWFVGDIFGAPLAIEGIVAFFLEATFVTIMFFGWNRVSKGVHLLSTWMVFLGATLSALWILVANAWMQHPVGMEFNPDTVRNEMVDFWAVALSPVAINKFLHTVFASLAVGSSFVVGVSAWYLLKNRHIDFALKSIKLASIVGLITFLMLAFTGDGSAYEVSQKQPMKLAAMEGLYEGKEGAGLVMIGMLNPSKKVYNDDADPYLFKMEIPKLLSLLGYRDINAFVPGIKDIIDGGYTLQDGSTALSFEERKARGELAIKALADYQMAKKAESEAIAAGNSEAANIAASEAANYETILRENYEHFGYGYLETGEDLVPDVPLTFYSFHLMVMIGMYFILFFMVILFFQYKKDLRSTKWLLYIALWSIPLSYIAGQLGWLVAEVGRQPWTIQDILPVEVAASALSPGHVITTFVMFAVIFTVLLIAEVTIMVKQIKKGPEEVATEIGNEK</sequence>
<dbReference type="GO" id="GO:0020037">
    <property type="term" value="F:heme binding"/>
    <property type="evidence" value="ECO:0007669"/>
    <property type="project" value="TreeGrafter"/>
</dbReference>
<feature type="transmembrane region" description="Helical" evidence="13">
    <location>
        <begin position="63"/>
        <end position="82"/>
    </location>
</feature>
<keyword evidence="12 13" id="KW-0472">Membrane</keyword>
<dbReference type="Proteomes" id="UP000032417">
    <property type="component" value="Chromosome 1"/>
</dbReference>
<evidence type="ECO:0000256" key="6">
    <source>
        <dbReference type="ARBA" id="ARBA00022617"/>
    </source>
</evidence>
<evidence type="ECO:0000256" key="12">
    <source>
        <dbReference type="ARBA" id="ARBA00023136"/>
    </source>
</evidence>
<keyword evidence="8 13" id="KW-0479">Metal-binding</keyword>
<dbReference type="PANTHER" id="PTHR30365:SF0">
    <property type="entry name" value="CYTOCHROME BD-I UBIQUINOL OXIDASE SUBUNIT 1"/>
    <property type="match status" value="1"/>
</dbReference>
<protein>
    <submittedName>
        <fullName evidence="14">Cytochrome bd quinol oxidase subunit 1</fullName>
        <ecNumber evidence="14">1.10.3.-</ecNumber>
    </submittedName>
</protein>
<feature type="transmembrane region" description="Helical" evidence="13">
    <location>
        <begin position="22"/>
        <end position="42"/>
    </location>
</feature>
<comment type="similarity">
    <text evidence="2 13">Belongs to the cytochrome ubiquinol oxidase subunit 1 family.</text>
</comment>
<feature type="transmembrane region" description="Helical" evidence="13">
    <location>
        <begin position="414"/>
        <end position="436"/>
    </location>
</feature>
<comment type="subcellular location">
    <subcellularLocation>
        <location evidence="1">Cell inner membrane</location>
        <topology evidence="1">Multi-pass membrane protein</topology>
    </subcellularLocation>
</comment>
<evidence type="ECO:0000256" key="4">
    <source>
        <dbReference type="ARBA" id="ARBA00022475"/>
    </source>
</evidence>
<evidence type="ECO:0000313" key="15">
    <source>
        <dbReference type="Proteomes" id="UP000032417"/>
    </source>
</evidence>
<evidence type="ECO:0000256" key="3">
    <source>
        <dbReference type="ARBA" id="ARBA00022448"/>
    </source>
</evidence>
<evidence type="ECO:0000256" key="11">
    <source>
        <dbReference type="ARBA" id="ARBA00023004"/>
    </source>
</evidence>
<evidence type="ECO:0000313" key="14">
    <source>
        <dbReference type="EMBL" id="CEA15807.1"/>
    </source>
</evidence>
<feature type="transmembrane region" description="Helical" evidence="13">
    <location>
        <begin position="189"/>
        <end position="213"/>
    </location>
</feature>
<gene>
    <name evidence="14" type="ORF">ING2E5B_1054</name>
</gene>
<dbReference type="PIRSF" id="PIRSF006446">
    <property type="entry name" value="Cyt_quinol_oxidase_1"/>
    <property type="match status" value="1"/>
</dbReference>